<dbReference type="PANTHER" id="PTHR46517:SF1">
    <property type="entry name" value="FRUCTOSE-2,6-BISPHOSPHATASE TIGAR"/>
    <property type="match status" value="1"/>
</dbReference>
<dbReference type="Pfam" id="PF00300">
    <property type="entry name" value="His_Phos_1"/>
    <property type="match status" value="2"/>
</dbReference>
<feature type="active site" description="Tele-phosphohistidine intermediate" evidence="2">
    <location>
        <position position="40"/>
    </location>
</feature>
<evidence type="ECO:0000313" key="5">
    <source>
        <dbReference type="EMBL" id="KFI46998.1"/>
    </source>
</evidence>
<dbReference type="GO" id="GO:0005829">
    <property type="term" value="C:cytosol"/>
    <property type="evidence" value="ECO:0007669"/>
    <property type="project" value="TreeGrafter"/>
</dbReference>
<feature type="region of interest" description="Disordered" evidence="4">
    <location>
        <begin position="1"/>
        <end position="33"/>
    </location>
</feature>
<proteinExistence type="predicted"/>
<dbReference type="PROSITE" id="PS00175">
    <property type="entry name" value="PG_MUTASE"/>
    <property type="match status" value="1"/>
</dbReference>
<comment type="caution">
    <text evidence="5">The sequence shown here is derived from an EMBL/GenBank/DDBJ whole genome shotgun (WGS) entry which is preliminary data.</text>
</comment>
<reference evidence="5 6" key="1">
    <citation type="submission" date="2014-03" db="EMBL/GenBank/DDBJ databases">
        <title>Genomics of Bifidobacteria.</title>
        <authorList>
            <person name="Ventura M."/>
            <person name="Milani C."/>
            <person name="Lugli G.A."/>
        </authorList>
    </citation>
    <scope>NUCLEOTIDE SEQUENCE [LARGE SCALE GENOMIC DNA]</scope>
    <source>
        <strain evidence="5 6">DSM 22767</strain>
    </source>
</reference>
<dbReference type="InterPro" id="IPR013078">
    <property type="entry name" value="His_Pase_superF_clade-1"/>
</dbReference>
<dbReference type="eggNOG" id="COG0406">
    <property type="taxonomic scope" value="Bacteria"/>
</dbReference>
<evidence type="ECO:0000256" key="2">
    <source>
        <dbReference type="PIRSR" id="PIRSR613078-1"/>
    </source>
</evidence>
<feature type="compositionally biased region" description="Low complexity" evidence="4">
    <location>
        <begin position="16"/>
        <end position="33"/>
    </location>
</feature>
<evidence type="ECO:0000256" key="3">
    <source>
        <dbReference type="PIRSR" id="PIRSR613078-2"/>
    </source>
</evidence>
<dbReference type="PANTHER" id="PTHR46517">
    <property type="entry name" value="FRUCTOSE-2,6-BISPHOSPHATASE TIGAR"/>
    <property type="match status" value="1"/>
</dbReference>
<dbReference type="InterPro" id="IPR001345">
    <property type="entry name" value="PG/BPGM_mutase_AS"/>
</dbReference>
<organism evidence="5 6">
    <name type="scientific">Bifidobacterium bohemicum DSM 22767</name>
    <dbReference type="NCBI Taxonomy" id="1437606"/>
    <lineage>
        <taxon>Bacteria</taxon>
        <taxon>Bacillati</taxon>
        <taxon>Actinomycetota</taxon>
        <taxon>Actinomycetes</taxon>
        <taxon>Bifidobacteriales</taxon>
        <taxon>Bifidobacteriaceae</taxon>
        <taxon>Bifidobacterium</taxon>
    </lineage>
</organism>
<protein>
    <submittedName>
        <fullName evidence="5">Phosphoglycerate mutase family protein</fullName>
    </submittedName>
</protein>
<feature type="binding site" evidence="3">
    <location>
        <position position="89"/>
    </location>
    <ligand>
        <name>substrate</name>
    </ligand>
</feature>
<dbReference type="GO" id="GO:0043456">
    <property type="term" value="P:regulation of pentose-phosphate shunt"/>
    <property type="evidence" value="ECO:0007669"/>
    <property type="project" value="TreeGrafter"/>
</dbReference>
<sequence length="273" mass="29389">MGASACGANGSQSANGTKTGTSGSSTSKTPKPVTVYLGRHGQTTSNVMHRSQGWSDFTLTQEGVDGAKYLGFGLKGTKFAAAYSGDLTRQVKTAQGALKYSGNSSVKLTQDWRLRECNFGSFEGRLDAAQNDVDISRYYGYKDHADLVAKNGRDAAVVQQNGYYELDKANKLGTDLPEQFRAESAQAVEDRMTKVMTLIAQQQEKRGGGNVLIISSGSAINFFLYAQKFPEYTGAAIGNDAITKLTYKNGKFTLDGPIGSLEYFNSGKERVGK</sequence>
<dbReference type="GO" id="GO:0045820">
    <property type="term" value="P:negative regulation of glycolytic process"/>
    <property type="evidence" value="ECO:0007669"/>
    <property type="project" value="TreeGrafter"/>
</dbReference>
<dbReference type="SMART" id="SM00855">
    <property type="entry name" value="PGAM"/>
    <property type="match status" value="1"/>
</dbReference>
<keyword evidence="1" id="KW-0378">Hydrolase</keyword>
<feature type="binding site" evidence="3">
    <location>
        <begin position="39"/>
        <end position="46"/>
    </location>
    <ligand>
        <name>substrate</name>
    </ligand>
</feature>
<gene>
    <name evidence="5" type="ORF">BBOH_0473</name>
</gene>
<feature type="active site" description="Proton donor/acceptor" evidence="2">
    <location>
        <position position="116"/>
    </location>
</feature>
<dbReference type="AlphaFoldDB" id="A0A086ZKE8"/>
<dbReference type="CDD" id="cd07067">
    <property type="entry name" value="HP_PGM_like"/>
    <property type="match status" value="1"/>
</dbReference>
<accession>A0A086ZKE8</accession>
<dbReference type="STRING" id="1437606.BBOH_0473"/>
<evidence type="ECO:0000256" key="1">
    <source>
        <dbReference type="ARBA" id="ARBA00022801"/>
    </source>
</evidence>
<dbReference type="Gene3D" id="3.40.50.1240">
    <property type="entry name" value="Phosphoglycerate mutase-like"/>
    <property type="match status" value="1"/>
</dbReference>
<dbReference type="InterPro" id="IPR029033">
    <property type="entry name" value="His_PPase_superfam"/>
</dbReference>
<dbReference type="SUPFAM" id="SSF53254">
    <property type="entry name" value="Phosphoglycerate mutase-like"/>
    <property type="match status" value="1"/>
</dbReference>
<dbReference type="InterPro" id="IPR051695">
    <property type="entry name" value="Phosphoglycerate_Mutase"/>
</dbReference>
<keyword evidence="6" id="KW-1185">Reference proteome</keyword>
<dbReference type="GO" id="GO:0004331">
    <property type="term" value="F:fructose-2,6-bisphosphate 2-phosphatase activity"/>
    <property type="evidence" value="ECO:0007669"/>
    <property type="project" value="TreeGrafter"/>
</dbReference>
<dbReference type="EMBL" id="JGYP01000001">
    <property type="protein sequence ID" value="KFI46998.1"/>
    <property type="molecule type" value="Genomic_DNA"/>
</dbReference>
<evidence type="ECO:0000313" key="6">
    <source>
        <dbReference type="Proteomes" id="UP000029096"/>
    </source>
</evidence>
<name>A0A086ZKE8_9BIFI</name>
<evidence type="ECO:0000256" key="4">
    <source>
        <dbReference type="SAM" id="MobiDB-lite"/>
    </source>
</evidence>
<dbReference type="Proteomes" id="UP000029096">
    <property type="component" value="Unassembled WGS sequence"/>
</dbReference>